<name>W8NNV5_9CAUD</name>
<accession>W8NNV5</accession>
<reference evidence="1 2" key="1">
    <citation type="journal article" date="2014" name="Arch. Virol.">
        <title>Complete genome sequence of a novel phage, vB_MoxS-ISF9, infecting methylotrophic Microbacterium: first report of a virulent Microbacterium phage.</title>
        <authorList>
            <person name="Zamani I."/>
            <person name="Bouzari M."/>
            <person name="Emtiazi G."/>
            <person name="Ghasemi S.M."/>
            <person name="Chang H.I."/>
        </authorList>
    </citation>
    <scope>NUCLEOTIDE SEQUENCE [LARGE SCALE GENOMIC DNA]</scope>
</reference>
<dbReference type="EMBL" id="KJ173786">
    <property type="protein sequence ID" value="AHL18489.1"/>
    <property type="molecule type" value="Genomic_DNA"/>
</dbReference>
<proteinExistence type="predicted"/>
<organism evidence="1 2">
    <name type="scientific">Microbacterium phage vB_MoxS-ISF9</name>
    <dbReference type="NCBI Taxonomy" id="1458670"/>
    <lineage>
        <taxon>Viruses</taxon>
        <taxon>Duplodnaviria</taxon>
        <taxon>Heunggongvirae</taxon>
        <taxon>Uroviricota</taxon>
        <taxon>Caudoviricetes</taxon>
        <taxon>Farahnazvirus</taxon>
        <taxon>Farahnazvirus ISF9</taxon>
    </lineage>
</organism>
<evidence type="ECO:0008006" key="3">
    <source>
        <dbReference type="Google" id="ProtNLM"/>
    </source>
</evidence>
<dbReference type="RefSeq" id="YP_009021464.1">
    <property type="nucleotide sequence ID" value="NC_023859.1"/>
</dbReference>
<dbReference type="GeneID" id="18938330"/>
<sequence length="154" mass="17200">MAEMYSINPQEEQDSIVAFLKAEYPHVPVITGGVPDGDYKEIKVVNGVVQEFVILWFSNAKKGRKQGFGGRKLDSYYATVDIAVIGPTDDRARRLMNIISDRLVDFKVSGGGRIDTGTPLYADGRQVKQESTKPARWMRTNRFDFGIASKRVAP</sequence>
<gene>
    <name evidence="1" type="ORF">ISF9_019</name>
</gene>
<dbReference type="Proteomes" id="UP000019700">
    <property type="component" value="Genome"/>
</dbReference>
<protein>
    <recommendedName>
        <fullName evidence="3">Tail terminator</fullName>
    </recommendedName>
</protein>
<evidence type="ECO:0000313" key="1">
    <source>
        <dbReference type="EMBL" id="AHL18489.1"/>
    </source>
</evidence>
<dbReference type="KEGG" id="vg:18938330"/>
<evidence type="ECO:0000313" key="2">
    <source>
        <dbReference type="Proteomes" id="UP000019700"/>
    </source>
</evidence>
<keyword evidence="2" id="KW-1185">Reference proteome</keyword>